<dbReference type="AlphaFoldDB" id="A0AAV3SAJ8"/>
<proteinExistence type="predicted"/>
<name>A0AAV3SAJ8_9EURY</name>
<organism evidence="2 3">
    <name type="scientific">Halarchaeum salinum</name>
    <dbReference type="NCBI Taxonomy" id="489912"/>
    <lineage>
        <taxon>Archaea</taxon>
        <taxon>Methanobacteriati</taxon>
        <taxon>Methanobacteriota</taxon>
        <taxon>Stenosarchaea group</taxon>
        <taxon>Halobacteria</taxon>
        <taxon>Halobacteriales</taxon>
        <taxon>Halobacteriaceae</taxon>
    </lineage>
</organism>
<dbReference type="Proteomes" id="UP001500837">
    <property type="component" value="Unassembled WGS sequence"/>
</dbReference>
<keyword evidence="3" id="KW-1185">Reference proteome</keyword>
<protein>
    <recommendedName>
        <fullName evidence="4">DUF2061 domain-containing protein</fullName>
    </recommendedName>
</protein>
<sequence length="75" mass="8499">MSVLRTVLFDWDVNRVSRITAVGLALYISQDIADEFLTELVVVIILCGTLNIVLNIVLNRLWSLVVRISDRLKAE</sequence>
<evidence type="ECO:0000313" key="3">
    <source>
        <dbReference type="Proteomes" id="UP001500837"/>
    </source>
</evidence>
<accession>A0AAV3SAJ8</accession>
<evidence type="ECO:0000313" key="2">
    <source>
        <dbReference type="EMBL" id="GAA0307093.1"/>
    </source>
</evidence>
<keyword evidence="1" id="KW-0812">Transmembrane</keyword>
<evidence type="ECO:0000256" key="1">
    <source>
        <dbReference type="SAM" id="Phobius"/>
    </source>
</evidence>
<feature type="transmembrane region" description="Helical" evidence="1">
    <location>
        <begin position="36"/>
        <end position="58"/>
    </location>
</feature>
<evidence type="ECO:0008006" key="4">
    <source>
        <dbReference type="Google" id="ProtNLM"/>
    </source>
</evidence>
<dbReference type="EMBL" id="BAAABL010000064">
    <property type="protein sequence ID" value="GAA0307093.1"/>
    <property type="molecule type" value="Genomic_DNA"/>
</dbReference>
<comment type="caution">
    <text evidence="2">The sequence shown here is derived from an EMBL/GenBank/DDBJ whole genome shotgun (WGS) entry which is preliminary data.</text>
</comment>
<keyword evidence="1" id="KW-1133">Transmembrane helix</keyword>
<keyword evidence="1" id="KW-0472">Membrane</keyword>
<gene>
    <name evidence="2" type="ORF">GCM10009066_21010</name>
</gene>
<reference evidence="2 3" key="1">
    <citation type="journal article" date="2019" name="Int. J. Syst. Evol. Microbiol.">
        <title>The Global Catalogue of Microorganisms (GCM) 10K type strain sequencing project: providing services to taxonomists for standard genome sequencing and annotation.</title>
        <authorList>
            <consortium name="The Broad Institute Genomics Platform"/>
            <consortium name="The Broad Institute Genome Sequencing Center for Infectious Disease"/>
            <person name="Wu L."/>
            <person name="Ma J."/>
        </authorList>
    </citation>
    <scope>NUCLEOTIDE SEQUENCE [LARGE SCALE GENOMIC DNA]</scope>
    <source>
        <strain evidence="2 3">JCM 16330</strain>
    </source>
</reference>